<sequence length="183" mass="20875">MSFLVYPSYAYTLPVYATKRENYKETPTLEKPENFARDFGIAVGLTVTIVVVGMVLICVFAHFWRHIIDCGQGAETRLARKKRRSNKEAWFCGPDRGLPMPQFEILEPETEPLSPYAHGRELSVYPGPAYAYDLSAEYACNRTPDLQPRSKTNWNTSVATLPSWFNGDEIERPVSIAYFLDRP</sequence>
<dbReference type="Proteomes" id="UP000297716">
    <property type="component" value="Unassembled WGS sequence"/>
</dbReference>
<dbReference type="EMBL" id="SKBN01000034">
    <property type="protein sequence ID" value="TGJ86050.1"/>
    <property type="molecule type" value="Genomic_DNA"/>
</dbReference>
<keyword evidence="1" id="KW-1133">Transmembrane helix</keyword>
<proteinExistence type="predicted"/>
<keyword evidence="3" id="KW-1185">Reference proteome</keyword>
<feature type="transmembrane region" description="Helical" evidence="1">
    <location>
        <begin position="39"/>
        <end position="64"/>
    </location>
</feature>
<comment type="caution">
    <text evidence="2">The sequence shown here is derived from an EMBL/GenBank/DDBJ whole genome shotgun (WGS) entry which is preliminary data.</text>
</comment>
<organism evidence="2 3">
    <name type="scientific">Xylaria hypoxylon</name>
    <dbReference type="NCBI Taxonomy" id="37992"/>
    <lineage>
        <taxon>Eukaryota</taxon>
        <taxon>Fungi</taxon>
        <taxon>Dikarya</taxon>
        <taxon>Ascomycota</taxon>
        <taxon>Pezizomycotina</taxon>
        <taxon>Sordariomycetes</taxon>
        <taxon>Xylariomycetidae</taxon>
        <taxon>Xylariales</taxon>
        <taxon>Xylariaceae</taxon>
        <taxon>Xylaria</taxon>
    </lineage>
</organism>
<dbReference type="AlphaFoldDB" id="A0A4Z0Z3E1"/>
<dbReference type="OrthoDB" id="4755660at2759"/>
<accession>A0A4Z0Z3E1</accession>
<protein>
    <submittedName>
        <fullName evidence="2">Uncharacterized protein</fullName>
    </submittedName>
</protein>
<keyword evidence="1" id="KW-0472">Membrane</keyword>
<gene>
    <name evidence="2" type="ORF">E0Z10_g2701</name>
</gene>
<reference evidence="2 3" key="1">
    <citation type="submission" date="2019-03" db="EMBL/GenBank/DDBJ databases">
        <title>Draft genome sequence of Xylaria hypoxylon DSM 108379, a ubiquitous saprotrophic-parasitic fungi on hardwood.</title>
        <authorList>
            <person name="Buettner E."/>
            <person name="Leonhardt S."/>
            <person name="Gebauer A.M."/>
            <person name="Liers C."/>
            <person name="Hofrichter M."/>
            <person name="Kellner H."/>
        </authorList>
    </citation>
    <scope>NUCLEOTIDE SEQUENCE [LARGE SCALE GENOMIC DNA]</scope>
    <source>
        <strain evidence="2 3">DSM 108379</strain>
    </source>
</reference>
<evidence type="ECO:0000256" key="1">
    <source>
        <dbReference type="SAM" id="Phobius"/>
    </source>
</evidence>
<evidence type="ECO:0000313" key="3">
    <source>
        <dbReference type="Proteomes" id="UP000297716"/>
    </source>
</evidence>
<keyword evidence="1" id="KW-0812">Transmembrane</keyword>
<evidence type="ECO:0000313" key="2">
    <source>
        <dbReference type="EMBL" id="TGJ86050.1"/>
    </source>
</evidence>
<name>A0A4Z0Z3E1_9PEZI</name>